<accession>A0A1C9HPN7</accession>
<dbReference type="RefSeq" id="WP_176707436.1">
    <property type="nucleotide sequence ID" value="NZ_MAMO01000006.1"/>
</dbReference>
<reference evidence="1" key="2">
    <citation type="journal article" date="2016" name="Front. Microbiol.">
        <title>The Regulatory Protein RosR Affects Rhizobium leguminosarum bv. trifolii Protein Profiles, Cell Surface Properties, and Symbiosis with Clover.</title>
        <authorList>
            <person name="Rachwal K."/>
            <person name="Boguszewska A."/>
            <person name="Kopcinska J."/>
            <person name="Karas M."/>
            <person name="Tchorzewski M."/>
            <person name="Janczarek M."/>
        </authorList>
    </citation>
    <scope>NUCLEOTIDE SEQUENCE</scope>
    <source>
        <strain evidence="1">Rt24.2</strain>
    </source>
</reference>
<reference evidence="1" key="1">
    <citation type="journal article" date="2015" name="BMC Genomics">
        <title>Transcriptome profiling of a Rhizobium leguminosarum bv. trifolii rosR mutant reveals the role of the transcriptional regulator RosR in motility, synthesis of cell-surface components, and other cellular processes.</title>
        <authorList>
            <person name="Rachwal K."/>
            <person name="Matczynska E."/>
            <person name="Janczarek M."/>
        </authorList>
    </citation>
    <scope>NUCLEOTIDE SEQUENCE</scope>
    <source>
        <strain evidence="1">Rt24.2</strain>
    </source>
</reference>
<dbReference type="AlphaFoldDB" id="A0A1C9HPN7"/>
<dbReference type="EMBL" id="KX486274">
    <property type="protein sequence ID" value="AOO88638.1"/>
    <property type="molecule type" value="Genomic_DNA"/>
</dbReference>
<organism evidence="1">
    <name type="scientific">Rhizobium leguminosarum bv. trifolii</name>
    <dbReference type="NCBI Taxonomy" id="386"/>
    <lineage>
        <taxon>Bacteria</taxon>
        <taxon>Pseudomonadati</taxon>
        <taxon>Pseudomonadota</taxon>
        <taxon>Alphaproteobacteria</taxon>
        <taxon>Hyphomicrobiales</taxon>
        <taxon>Rhizobiaceae</taxon>
        <taxon>Rhizobium/Agrobacterium group</taxon>
        <taxon>Rhizobium</taxon>
    </lineage>
</organism>
<sequence>MRSFHVAVQVDSALWAVTFVSEFGFHETRIMTSAEFIEMISAEAQLGG</sequence>
<proteinExistence type="predicted"/>
<name>A0A1C9HPN7_RHILT</name>
<protein>
    <submittedName>
        <fullName evidence="1">Uncharacterized protein</fullName>
    </submittedName>
</protein>
<evidence type="ECO:0000313" key="1">
    <source>
        <dbReference type="EMBL" id="AOO88638.1"/>
    </source>
</evidence>